<proteinExistence type="inferred from homology"/>
<dbReference type="PANTHER" id="PTHR13267:SF3">
    <property type="entry name" value="ZINC FINGER PROTEIN 277"/>
    <property type="match status" value="1"/>
</dbReference>
<keyword evidence="2 5" id="KW-0863">Zinc-finger</keyword>
<dbReference type="STRING" id="578462.A0A0L0SM72"/>
<organism evidence="8 9">
    <name type="scientific">Allomyces macrogynus (strain ATCC 38327)</name>
    <name type="common">Allomyces javanicus var. macrogynus</name>
    <dbReference type="NCBI Taxonomy" id="578462"/>
    <lineage>
        <taxon>Eukaryota</taxon>
        <taxon>Fungi</taxon>
        <taxon>Fungi incertae sedis</taxon>
        <taxon>Blastocladiomycota</taxon>
        <taxon>Blastocladiomycetes</taxon>
        <taxon>Blastocladiales</taxon>
        <taxon>Blastocladiaceae</taxon>
        <taxon>Allomyces</taxon>
    </lineage>
</organism>
<dbReference type="VEuPathDB" id="FungiDB:AMAG_08604"/>
<feature type="compositionally biased region" description="Basic residues" evidence="6">
    <location>
        <begin position="62"/>
        <end position="85"/>
    </location>
</feature>
<dbReference type="InterPro" id="IPR036236">
    <property type="entry name" value="Znf_C2H2_sf"/>
</dbReference>
<dbReference type="InterPro" id="IPR013087">
    <property type="entry name" value="Znf_C2H2_type"/>
</dbReference>
<dbReference type="GO" id="GO:0008270">
    <property type="term" value="F:zinc ion binding"/>
    <property type="evidence" value="ECO:0007669"/>
    <property type="project" value="UniProtKB-KW"/>
</dbReference>
<evidence type="ECO:0000313" key="9">
    <source>
        <dbReference type="Proteomes" id="UP000054350"/>
    </source>
</evidence>
<name>A0A0L0SM72_ALLM3</name>
<dbReference type="Proteomes" id="UP000054350">
    <property type="component" value="Unassembled WGS sequence"/>
</dbReference>
<dbReference type="Gene3D" id="3.30.160.60">
    <property type="entry name" value="Classic Zinc Finger"/>
    <property type="match status" value="1"/>
</dbReference>
<evidence type="ECO:0000256" key="4">
    <source>
        <dbReference type="ARBA" id="ARBA00034119"/>
    </source>
</evidence>
<sequence length="674" mass="72707">MPNVTTQTAAAAAAAPASAAASARPAASVATTTTTTARAAVPVRVRTISGTSAHSAGSFRSVHSHRSGHSHRRGSRSGGHHHGHHHGGDDDGYNTDGTSSSMSTLTFELSNTYILPEPFLVFCPFDCDDQTPYASVHPLLDHLLSAHGIKIADVGVVAGVMTAYLDEWARRVHGDSKLQAVLATFANEDDDDEAETAAPASSSNDATSLLSQQLAAVSLSLGMDAAAITGAALGHAAASASAASAHGHSHRRVVLTLGESGDVWDRDQRARLTKAKLEEVLKIQDKERQSEAHLPRKCLFCKSVAENRAALFRHMFAVHSFNIGLPDNLVYVSHFLDLLSEKLARLQCLYCERTFKSSAVLRKHMRKKRHFRISPRNHEYDRFYIVNYLEPGKNWETLTNAEKYFESDDDDRKSVYSTALTGTSLPPASVRSGVSYMTSMIDDDDDAGWSDWEDDEYDAATGAVRDPCPCLFCDDVAEGADACVAHMAQAHKFDLQKITKDLGLSLYQTIVLVNYLRRAAMVPRCARPGCTAKIATLNDLAKHIATAPCLAQLPRPNDAQQMHVQVNLADPAHSAFGDEETLRQVAAELRGAGANSELSATANKVGDAIPEQWKKVGDTVVVVSGTAAGNATAAGAEFWSDPQYLFPALDGDPLLSYGVDHDEDDDWDADPVMF</sequence>
<dbReference type="InterPro" id="IPR040048">
    <property type="entry name" value="ZNF277"/>
</dbReference>
<evidence type="ECO:0000256" key="3">
    <source>
        <dbReference type="ARBA" id="ARBA00022833"/>
    </source>
</evidence>
<reference evidence="9" key="2">
    <citation type="submission" date="2009-11" db="EMBL/GenBank/DDBJ databases">
        <title>The Genome Sequence of Allomyces macrogynus strain ATCC 38327.</title>
        <authorList>
            <consortium name="The Broad Institute Genome Sequencing Platform"/>
            <person name="Russ C."/>
            <person name="Cuomo C."/>
            <person name="Shea T."/>
            <person name="Young S.K."/>
            <person name="Zeng Q."/>
            <person name="Koehrsen M."/>
            <person name="Haas B."/>
            <person name="Borodovsky M."/>
            <person name="Guigo R."/>
            <person name="Alvarado L."/>
            <person name="Berlin A."/>
            <person name="Borenstein D."/>
            <person name="Chen Z."/>
            <person name="Engels R."/>
            <person name="Freedman E."/>
            <person name="Gellesch M."/>
            <person name="Goldberg J."/>
            <person name="Griggs A."/>
            <person name="Gujja S."/>
            <person name="Heiman D."/>
            <person name="Hepburn T."/>
            <person name="Howarth C."/>
            <person name="Jen D."/>
            <person name="Larson L."/>
            <person name="Lewis B."/>
            <person name="Mehta T."/>
            <person name="Park D."/>
            <person name="Pearson M."/>
            <person name="Roberts A."/>
            <person name="Saif S."/>
            <person name="Shenoy N."/>
            <person name="Sisk P."/>
            <person name="Stolte C."/>
            <person name="Sykes S."/>
            <person name="Walk T."/>
            <person name="White J."/>
            <person name="Yandava C."/>
            <person name="Burger G."/>
            <person name="Gray M.W."/>
            <person name="Holland P.W.H."/>
            <person name="King N."/>
            <person name="Lang F.B.F."/>
            <person name="Roger A.J."/>
            <person name="Ruiz-Trillo I."/>
            <person name="Lander E."/>
            <person name="Nusbaum C."/>
        </authorList>
    </citation>
    <scope>NUCLEOTIDE SEQUENCE [LARGE SCALE GENOMIC DNA]</scope>
    <source>
        <strain evidence="9">ATCC 38327</strain>
    </source>
</reference>
<keyword evidence="3" id="KW-0862">Zinc</keyword>
<dbReference type="PANTHER" id="PTHR13267">
    <property type="entry name" value="ZINC FINGER PROTEIN 277"/>
    <property type="match status" value="1"/>
</dbReference>
<evidence type="ECO:0000256" key="2">
    <source>
        <dbReference type="ARBA" id="ARBA00022771"/>
    </source>
</evidence>
<dbReference type="InterPro" id="IPR041661">
    <property type="entry name" value="ZN622/Rei1/Reh1_Znf-C2H2"/>
</dbReference>
<comment type="similarity">
    <text evidence="4">Belongs to the ZNF277 family.</text>
</comment>
<keyword evidence="9" id="KW-1185">Reference proteome</keyword>
<dbReference type="eggNOG" id="KOG2482">
    <property type="taxonomic scope" value="Eukaryota"/>
</dbReference>
<dbReference type="SMART" id="SM00355">
    <property type="entry name" value="ZnF_C2H2"/>
    <property type="match status" value="4"/>
</dbReference>
<feature type="region of interest" description="Disordered" evidence="6">
    <location>
        <begin position="15"/>
        <end position="34"/>
    </location>
</feature>
<evidence type="ECO:0000256" key="5">
    <source>
        <dbReference type="PROSITE-ProRule" id="PRU00042"/>
    </source>
</evidence>
<reference evidence="8 9" key="1">
    <citation type="submission" date="2009-11" db="EMBL/GenBank/DDBJ databases">
        <title>Annotation of Allomyces macrogynus ATCC 38327.</title>
        <authorList>
            <consortium name="The Broad Institute Genome Sequencing Platform"/>
            <person name="Russ C."/>
            <person name="Cuomo C."/>
            <person name="Burger G."/>
            <person name="Gray M.W."/>
            <person name="Holland P.W.H."/>
            <person name="King N."/>
            <person name="Lang F.B.F."/>
            <person name="Roger A.J."/>
            <person name="Ruiz-Trillo I."/>
            <person name="Young S.K."/>
            <person name="Zeng Q."/>
            <person name="Gargeya S."/>
            <person name="Fitzgerald M."/>
            <person name="Haas B."/>
            <person name="Abouelleil A."/>
            <person name="Alvarado L."/>
            <person name="Arachchi H.M."/>
            <person name="Berlin A."/>
            <person name="Chapman S.B."/>
            <person name="Gearin G."/>
            <person name="Goldberg J."/>
            <person name="Griggs A."/>
            <person name="Gujja S."/>
            <person name="Hansen M."/>
            <person name="Heiman D."/>
            <person name="Howarth C."/>
            <person name="Larimer J."/>
            <person name="Lui A."/>
            <person name="MacDonald P.J.P."/>
            <person name="McCowen C."/>
            <person name="Montmayeur A."/>
            <person name="Murphy C."/>
            <person name="Neiman D."/>
            <person name="Pearson M."/>
            <person name="Priest M."/>
            <person name="Roberts A."/>
            <person name="Saif S."/>
            <person name="Shea T."/>
            <person name="Sisk P."/>
            <person name="Stolte C."/>
            <person name="Sykes S."/>
            <person name="Wortman J."/>
            <person name="Nusbaum C."/>
            <person name="Birren B."/>
        </authorList>
    </citation>
    <scope>NUCLEOTIDE SEQUENCE [LARGE SCALE GENOMIC DNA]</scope>
    <source>
        <strain evidence="8 9">ATCC 38327</strain>
    </source>
</reference>
<feature type="domain" description="C2H2-type" evidence="7">
    <location>
        <begin position="346"/>
        <end position="375"/>
    </location>
</feature>
<keyword evidence="1" id="KW-0479">Metal-binding</keyword>
<dbReference type="PROSITE" id="PS50157">
    <property type="entry name" value="ZINC_FINGER_C2H2_2"/>
    <property type="match status" value="1"/>
</dbReference>
<protein>
    <recommendedName>
        <fullName evidence="7">C2H2-type domain-containing protein</fullName>
    </recommendedName>
</protein>
<dbReference type="OrthoDB" id="7848332at2759"/>
<accession>A0A0L0SM72</accession>
<dbReference type="EMBL" id="GG745342">
    <property type="protein sequence ID" value="KNE63479.1"/>
    <property type="molecule type" value="Genomic_DNA"/>
</dbReference>
<dbReference type="AlphaFoldDB" id="A0A0L0SM72"/>
<evidence type="ECO:0000256" key="1">
    <source>
        <dbReference type="ARBA" id="ARBA00022723"/>
    </source>
</evidence>
<dbReference type="PROSITE" id="PS00028">
    <property type="entry name" value="ZINC_FINGER_C2H2_1"/>
    <property type="match status" value="1"/>
</dbReference>
<evidence type="ECO:0000313" key="8">
    <source>
        <dbReference type="EMBL" id="KNE63479.1"/>
    </source>
</evidence>
<dbReference type="Pfam" id="PF12756">
    <property type="entry name" value="zf-C2H2_2"/>
    <property type="match status" value="2"/>
</dbReference>
<gene>
    <name evidence="8" type="ORF">AMAG_08604</name>
</gene>
<evidence type="ECO:0000256" key="6">
    <source>
        <dbReference type="SAM" id="MobiDB-lite"/>
    </source>
</evidence>
<evidence type="ECO:0000259" key="7">
    <source>
        <dbReference type="PROSITE" id="PS50157"/>
    </source>
</evidence>
<dbReference type="SUPFAM" id="SSF57667">
    <property type="entry name" value="beta-beta-alpha zinc fingers"/>
    <property type="match status" value="2"/>
</dbReference>
<feature type="region of interest" description="Disordered" evidence="6">
    <location>
        <begin position="51"/>
        <end position="97"/>
    </location>
</feature>